<dbReference type="BioCyc" id="PAER208963:G1G74-3515-MONOMER"/>
<feature type="compositionally biased region" description="Low complexity" evidence="1">
    <location>
        <begin position="37"/>
        <end position="50"/>
    </location>
</feature>
<dbReference type="AlphaFoldDB" id="A0A0H2Z9C7"/>
<feature type="region of interest" description="Disordered" evidence="1">
    <location>
        <begin position="20"/>
        <end position="59"/>
    </location>
</feature>
<dbReference type="SMR" id="A0A0H2Z9C7"/>
<dbReference type="InterPro" id="IPR016181">
    <property type="entry name" value="Acyl_CoA_acyltransferase"/>
</dbReference>
<dbReference type="CDD" id="cd04301">
    <property type="entry name" value="NAT_SF"/>
    <property type="match status" value="1"/>
</dbReference>
<protein>
    <submittedName>
        <fullName evidence="3">Putative acetyltransferase</fullName>
    </submittedName>
</protein>
<dbReference type="GO" id="GO:0016740">
    <property type="term" value="F:transferase activity"/>
    <property type="evidence" value="ECO:0007669"/>
    <property type="project" value="UniProtKB-KW"/>
</dbReference>
<gene>
    <name evidence="3" type="ordered locus">PA14_41930</name>
</gene>
<organism evidence="3 4">
    <name type="scientific">Pseudomonas aeruginosa (strain UCBPP-PA14)</name>
    <dbReference type="NCBI Taxonomy" id="208963"/>
    <lineage>
        <taxon>Bacteria</taxon>
        <taxon>Pseudomonadati</taxon>
        <taxon>Pseudomonadota</taxon>
        <taxon>Gammaproteobacteria</taxon>
        <taxon>Pseudomonadales</taxon>
        <taxon>Pseudomonadaceae</taxon>
        <taxon>Pseudomonas</taxon>
    </lineage>
</organism>
<dbReference type="Proteomes" id="UP000000653">
    <property type="component" value="Chromosome"/>
</dbReference>
<dbReference type="KEGG" id="pau:PA14_41930"/>
<dbReference type="Pfam" id="PF14542">
    <property type="entry name" value="Acetyltransf_CG"/>
    <property type="match status" value="1"/>
</dbReference>
<dbReference type="PANTHER" id="PTHR31435:SF9">
    <property type="entry name" value="PROTEIN NATD1"/>
    <property type="match status" value="1"/>
</dbReference>
<evidence type="ECO:0000313" key="4">
    <source>
        <dbReference type="Proteomes" id="UP000000653"/>
    </source>
</evidence>
<name>A0A0H2Z9C7_PSEAB</name>
<dbReference type="PROSITE" id="PS51729">
    <property type="entry name" value="GNAT_YJDJ"/>
    <property type="match status" value="1"/>
</dbReference>
<dbReference type="HOGENOM" id="CLU_1642246_0_0_6"/>
<dbReference type="Gene3D" id="3.40.630.30">
    <property type="match status" value="1"/>
</dbReference>
<reference evidence="3 4" key="1">
    <citation type="journal article" date="2006" name="Genome Biol.">
        <title>Genomic analysis reveals that Pseudomonas aeruginosa virulence is combinatorial.</title>
        <authorList>
            <person name="Lee D.G."/>
            <person name="Urbach J.M."/>
            <person name="Wu G."/>
            <person name="Liberati N.T."/>
            <person name="Feinbaum R.L."/>
            <person name="Miyata S."/>
            <person name="Diggins L.T."/>
            <person name="He J."/>
            <person name="Saucier M."/>
            <person name="Deziel E."/>
            <person name="Friedman L."/>
            <person name="Li L."/>
            <person name="Grills G."/>
            <person name="Montgomery K."/>
            <person name="Kucherlapati R."/>
            <person name="Rahme L.G."/>
            <person name="Ausubel F.M."/>
        </authorList>
    </citation>
    <scope>NUCLEOTIDE SEQUENCE [LARGE SCALE GENOMIC DNA]</scope>
    <source>
        <strain evidence="3 4">UCBPP-PA14</strain>
    </source>
</reference>
<proteinExistence type="predicted"/>
<feature type="domain" description="N-acetyltransferase" evidence="2">
    <location>
        <begin position="75"/>
        <end position="161"/>
    </location>
</feature>
<dbReference type="PANTHER" id="PTHR31435">
    <property type="entry name" value="PROTEIN NATD1"/>
    <property type="match status" value="1"/>
</dbReference>
<sequence length="161" mass="17672">MGPIVSPALHAVQASRFEDVRQARSATGTRTDEGLRRSAGGRYAGASSRGTYQSGAGRVTNPLRRSKVSESLSIHHDVGGHQFETTVDGHRAYLAYMDLGKQTLDIYRTFVPDSLRGRGIAAALTEHALQYADRMGYSVIPSCSYVERYIERRQRQADPAA</sequence>
<dbReference type="InterPro" id="IPR031165">
    <property type="entry name" value="GNAT_YJDJ"/>
</dbReference>
<evidence type="ECO:0000256" key="1">
    <source>
        <dbReference type="SAM" id="MobiDB-lite"/>
    </source>
</evidence>
<evidence type="ECO:0000259" key="2">
    <source>
        <dbReference type="PROSITE" id="PS51729"/>
    </source>
</evidence>
<dbReference type="SUPFAM" id="SSF55729">
    <property type="entry name" value="Acyl-CoA N-acyltransferases (Nat)"/>
    <property type="match status" value="1"/>
</dbReference>
<keyword evidence="3" id="KW-0808">Transferase</keyword>
<evidence type="ECO:0000313" key="3">
    <source>
        <dbReference type="EMBL" id="ABJ10935.1"/>
    </source>
</evidence>
<dbReference type="EMBL" id="CP000438">
    <property type="protein sequence ID" value="ABJ10935.1"/>
    <property type="molecule type" value="Genomic_DNA"/>
</dbReference>
<dbReference type="InterPro" id="IPR045057">
    <property type="entry name" value="Gcn5-rel_NAT"/>
</dbReference>
<accession>A0A0H2Z9C7</accession>